<sequence>MKEDIKEFRKTRNFLICIDSDGCVMNTMDVKHMRCFGPCLVYEWDLGEYREEIIRLWRKVNLLSVSRGVNRFQGLAQVLKNIHENYTEVEGLEGYLRWAESAQELSDKSLEEAFEKTENICMKKALDWSRLVNQSMAMVSDTKKPPFEGTEDALRLAREQADIVILTAANRQEINKEWEVFELAQYTDLLMSQESGRKEECLKRLLEEGYEKDHVLMVGDAPADLAAAQAAGVLFYPILAYQERESWENFSEALDHFIKEEYAGTYQEERIRDFQENLHIETK</sequence>
<name>A0A9D2AM90_9FIRM</name>
<proteinExistence type="predicted"/>
<dbReference type="NCBIfam" id="TIGR01549">
    <property type="entry name" value="HAD-SF-IA-v1"/>
    <property type="match status" value="1"/>
</dbReference>
<keyword evidence="1" id="KW-0378">Hydrolase</keyword>
<dbReference type="EMBL" id="DXFG01000105">
    <property type="protein sequence ID" value="HIX37326.1"/>
    <property type="molecule type" value="Genomic_DNA"/>
</dbReference>
<dbReference type="GO" id="GO:0005829">
    <property type="term" value="C:cytosol"/>
    <property type="evidence" value="ECO:0007669"/>
    <property type="project" value="TreeGrafter"/>
</dbReference>
<dbReference type="GO" id="GO:0006281">
    <property type="term" value="P:DNA repair"/>
    <property type="evidence" value="ECO:0007669"/>
    <property type="project" value="TreeGrafter"/>
</dbReference>
<dbReference type="InterPro" id="IPR036412">
    <property type="entry name" value="HAD-like_sf"/>
</dbReference>
<evidence type="ECO:0000313" key="2">
    <source>
        <dbReference type="Proteomes" id="UP000824230"/>
    </source>
</evidence>
<dbReference type="Gene3D" id="3.40.50.1000">
    <property type="entry name" value="HAD superfamily/HAD-like"/>
    <property type="match status" value="1"/>
</dbReference>
<dbReference type="PANTHER" id="PTHR43434">
    <property type="entry name" value="PHOSPHOGLYCOLATE PHOSPHATASE"/>
    <property type="match status" value="1"/>
</dbReference>
<dbReference type="InterPro" id="IPR050155">
    <property type="entry name" value="HAD-like_hydrolase_sf"/>
</dbReference>
<organism evidence="1 2">
    <name type="scientific">Candidatus Blautia pullistercoris</name>
    <dbReference type="NCBI Taxonomy" id="2838499"/>
    <lineage>
        <taxon>Bacteria</taxon>
        <taxon>Bacillati</taxon>
        <taxon>Bacillota</taxon>
        <taxon>Clostridia</taxon>
        <taxon>Lachnospirales</taxon>
        <taxon>Lachnospiraceae</taxon>
        <taxon>Blautia</taxon>
    </lineage>
</organism>
<protein>
    <submittedName>
        <fullName evidence="1">HAD-IA family hydrolase</fullName>
    </submittedName>
</protein>
<evidence type="ECO:0000313" key="1">
    <source>
        <dbReference type="EMBL" id="HIX37326.1"/>
    </source>
</evidence>
<dbReference type="AlphaFoldDB" id="A0A9D2AM90"/>
<reference evidence="1" key="1">
    <citation type="journal article" date="2021" name="PeerJ">
        <title>Extensive microbial diversity within the chicken gut microbiome revealed by metagenomics and culture.</title>
        <authorList>
            <person name="Gilroy R."/>
            <person name="Ravi A."/>
            <person name="Getino M."/>
            <person name="Pursley I."/>
            <person name="Horton D.L."/>
            <person name="Alikhan N.F."/>
            <person name="Baker D."/>
            <person name="Gharbi K."/>
            <person name="Hall N."/>
            <person name="Watson M."/>
            <person name="Adriaenssens E.M."/>
            <person name="Foster-Nyarko E."/>
            <person name="Jarju S."/>
            <person name="Secka A."/>
            <person name="Antonio M."/>
            <person name="Oren A."/>
            <person name="Chaudhuri R.R."/>
            <person name="La Ragione R."/>
            <person name="Hildebrand F."/>
            <person name="Pallen M.J."/>
        </authorList>
    </citation>
    <scope>NUCLEOTIDE SEQUENCE</scope>
    <source>
        <strain evidence="1">ChiHjej12B11-1927</strain>
    </source>
</reference>
<dbReference type="InterPro" id="IPR006439">
    <property type="entry name" value="HAD-SF_hydro_IA"/>
</dbReference>
<gene>
    <name evidence="1" type="ORF">H9738_05580</name>
</gene>
<accession>A0A9D2AM90</accession>
<dbReference type="SUPFAM" id="SSF56784">
    <property type="entry name" value="HAD-like"/>
    <property type="match status" value="1"/>
</dbReference>
<comment type="caution">
    <text evidence="1">The sequence shown here is derived from an EMBL/GenBank/DDBJ whole genome shotgun (WGS) entry which is preliminary data.</text>
</comment>
<dbReference type="InterPro" id="IPR041492">
    <property type="entry name" value="HAD_2"/>
</dbReference>
<dbReference type="Proteomes" id="UP000824230">
    <property type="component" value="Unassembled WGS sequence"/>
</dbReference>
<dbReference type="InterPro" id="IPR023214">
    <property type="entry name" value="HAD_sf"/>
</dbReference>
<dbReference type="GO" id="GO:0008967">
    <property type="term" value="F:phosphoglycolate phosphatase activity"/>
    <property type="evidence" value="ECO:0007669"/>
    <property type="project" value="TreeGrafter"/>
</dbReference>
<dbReference type="PANTHER" id="PTHR43434:SF1">
    <property type="entry name" value="PHOSPHOGLYCOLATE PHOSPHATASE"/>
    <property type="match status" value="1"/>
</dbReference>
<reference evidence="1" key="2">
    <citation type="submission" date="2021-04" db="EMBL/GenBank/DDBJ databases">
        <authorList>
            <person name="Gilroy R."/>
        </authorList>
    </citation>
    <scope>NUCLEOTIDE SEQUENCE</scope>
    <source>
        <strain evidence="1">ChiHjej12B11-1927</strain>
    </source>
</reference>
<dbReference type="Pfam" id="PF13419">
    <property type="entry name" value="HAD_2"/>
    <property type="match status" value="1"/>
</dbReference>